<dbReference type="RefSeq" id="WP_213160832.1">
    <property type="nucleotide sequence ID" value="NZ_CP058214.1"/>
</dbReference>
<organism evidence="2 3">
    <name type="scientific">Kaustia mangrovi</name>
    <dbReference type="NCBI Taxonomy" id="2593653"/>
    <lineage>
        <taxon>Bacteria</taxon>
        <taxon>Pseudomonadati</taxon>
        <taxon>Pseudomonadota</taxon>
        <taxon>Alphaproteobacteria</taxon>
        <taxon>Hyphomicrobiales</taxon>
        <taxon>Parvibaculaceae</taxon>
        <taxon>Kaustia</taxon>
    </lineage>
</organism>
<protein>
    <submittedName>
        <fullName evidence="2">Type II toxin-antitoxin system HicB family antitoxin</fullName>
    </submittedName>
</protein>
<dbReference type="InterPro" id="IPR031807">
    <property type="entry name" value="HicB-like"/>
</dbReference>
<keyword evidence="3" id="KW-1185">Reference proteome</keyword>
<dbReference type="EMBL" id="CP058214">
    <property type="protein sequence ID" value="QPC43468.1"/>
    <property type="molecule type" value="Genomic_DNA"/>
</dbReference>
<dbReference type="Proteomes" id="UP000593594">
    <property type="component" value="Chromosome"/>
</dbReference>
<dbReference type="SUPFAM" id="SSF143100">
    <property type="entry name" value="TTHA1013/TTHA0281-like"/>
    <property type="match status" value="1"/>
</dbReference>
<dbReference type="PANTHER" id="PTHR34504">
    <property type="entry name" value="ANTITOXIN HICB"/>
    <property type="match status" value="1"/>
</dbReference>
<dbReference type="InterPro" id="IPR035069">
    <property type="entry name" value="TTHA1013/TTHA0281-like"/>
</dbReference>
<evidence type="ECO:0000313" key="2">
    <source>
        <dbReference type="EMBL" id="QPC43468.1"/>
    </source>
</evidence>
<dbReference type="AlphaFoldDB" id="A0A7S8HCP2"/>
<proteinExistence type="predicted"/>
<name>A0A7S8HCP2_9HYPH</name>
<dbReference type="PANTHER" id="PTHR34504:SF2">
    <property type="entry name" value="UPF0150 PROTEIN SSL0259"/>
    <property type="match status" value="1"/>
</dbReference>
<gene>
    <name evidence="2" type="ORF">HW532_12655</name>
</gene>
<sequence>MSRYVALIDGERGAYGVAFPDCPGCTAMGETIDEALHNAAEALSEWVADESAAGRGAPAPRSADELRADPEVVEAIREGAAMAVVPLVLETGRATRANVSIDAGLLAAIDEAAARAGITRSAYLASAARERLVAGE</sequence>
<reference evidence="2 3" key="1">
    <citation type="submission" date="2020-06" db="EMBL/GenBank/DDBJ databases">
        <title>Genome sequence of 2 isolates from Red Sea Mangroves.</title>
        <authorList>
            <person name="Sefrji F."/>
            <person name="Michoud G."/>
            <person name="Merlino G."/>
            <person name="Daffonchio D."/>
        </authorList>
    </citation>
    <scope>NUCLEOTIDE SEQUENCE [LARGE SCALE GENOMIC DNA]</scope>
    <source>
        <strain evidence="2 3">R1DC25</strain>
    </source>
</reference>
<dbReference type="InterPro" id="IPR051404">
    <property type="entry name" value="TA_system_antitoxin"/>
</dbReference>
<dbReference type="Pfam" id="PF15919">
    <property type="entry name" value="HicB_lk_antitox"/>
    <property type="match status" value="1"/>
</dbReference>
<accession>A0A7S8HCP2</accession>
<dbReference type="KEGG" id="kmn:HW532_12655"/>
<evidence type="ECO:0000259" key="1">
    <source>
        <dbReference type="Pfam" id="PF15919"/>
    </source>
</evidence>
<dbReference type="Gene3D" id="3.30.160.250">
    <property type="match status" value="1"/>
</dbReference>
<evidence type="ECO:0000313" key="3">
    <source>
        <dbReference type="Proteomes" id="UP000593594"/>
    </source>
</evidence>
<feature type="domain" description="HicB-like antitoxin of toxin-antitoxin system" evidence="1">
    <location>
        <begin position="7"/>
        <end position="128"/>
    </location>
</feature>